<dbReference type="InterPro" id="IPR010985">
    <property type="entry name" value="Ribbon_hlx_hlx"/>
</dbReference>
<evidence type="ECO:0000256" key="2">
    <source>
        <dbReference type="ARBA" id="ARBA00049988"/>
    </source>
</evidence>
<name>A0A845GPU3_9BURK</name>
<comment type="caution">
    <text evidence="3">The sequence shown here is derived from an EMBL/GenBank/DDBJ whole genome shotgun (WGS) entry which is preliminary data.</text>
</comment>
<dbReference type="Gene3D" id="1.20.5.780">
    <property type="entry name" value="Single helix bin"/>
    <property type="match status" value="1"/>
</dbReference>
<dbReference type="AlphaFoldDB" id="A0A845GPU3"/>
<dbReference type="InterPro" id="IPR014795">
    <property type="entry name" value="TacA_1-like"/>
</dbReference>
<protein>
    <submittedName>
        <fullName evidence="3">DUF1778 domain-containing protein</fullName>
    </submittedName>
</protein>
<keyword evidence="1" id="KW-1277">Toxin-antitoxin system</keyword>
<dbReference type="EMBL" id="WWCX01000048">
    <property type="protein sequence ID" value="MYM96563.1"/>
    <property type="molecule type" value="Genomic_DNA"/>
</dbReference>
<gene>
    <name evidence="3" type="ORF">GTP90_22155</name>
</gene>
<dbReference type="SUPFAM" id="SSF47598">
    <property type="entry name" value="Ribbon-helix-helix"/>
    <property type="match status" value="1"/>
</dbReference>
<dbReference type="Pfam" id="PF08681">
    <property type="entry name" value="TacA1"/>
    <property type="match status" value="1"/>
</dbReference>
<dbReference type="GO" id="GO:0006355">
    <property type="term" value="P:regulation of DNA-templated transcription"/>
    <property type="evidence" value="ECO:0007669"/>
    <property type="project" value="InterPro"/>
</dbReference>
<dbReference type="RefSeq" id="WP_161085570.1">
    <property type="nucleotide sequence ID" value="NZ_WWCX01000048.1"/>
</dbReference>
<proteinExistence type="inferred from homology"/>
<reference evidence="3" key="1">
    <citation type="submission" date="2019-12" db="EMBL/GenBank/DDBJ databases">
        <title>Novel species isolated from a subtropical stream in China.</title>
        <authorList>
            <person name="Lu H."/>
        </authorList>
    </citation>
    <scope>NUCLEOTIDE SEQUENCE [LARGE SCALE GENOMIC DNA]</scope>
    <source>
        <strain evidence="3">FT81W</strain>
    </source>
</reference>
<evidence type="ECO:0000313" key="4">
    <source>
        <dbReference type="Proteomes" id="UP000447355"/>
    </source>
</evidence>
<comment type="similarity">
    <text evidence="2">Belongs to the TacA antitoxin family.</text>
</comment>
<evidence type="ECO:0000313" key="3">
    <source>
        <dbReference type="EMBL" id="MYM96563.1"/>
    </source>
</evidence>
<accession>A0A845GPU3</accession>
<sequence>MTSATIRLDLRLEPREKDRIAKAAALRGMAVSAFARDALLREADATIAADSVVVLSEQESRRFLVALDEPFRPNDRLKKAMDVASGLKGRLAVSQSEQGKGYGHMYLPIGYP</sequence>
<evidence type="ECO:0000256" key="1">
    <source>
        <dbReference type="ARBA" id="ARBA00022649"/>
    </source>
</evidence>
<dbReference type="PANTHER" id="PTHR35401">
    <property type="entry name" value="COPG FAMILY HELIX-TURN-HELIX PROTEIN-RELATED-RELATED"/>
    <property type="match status" value="1"/>
</dbReference>
<organism evidence="3 4">
    <name type="scientific">Duganella vulcania</name>
    <dbReference type="NCBI Taxonomy" id="2692166"/>
    <lineage>
        <taxon>Bacteria</taxon>
        <taxon>Pseudomonadati</taxon>
        <taxon>Pseudomonadota</taxon>
        <taxon>Betaproteobacteria</taxon>
        <taxon>Burkholderiales</taxon>
        <taxon>Oxalobacteraceae</taxon>
        <taxon>Telluria group</taxon>
        <taxon>Duganella</taxon>
    </lineage>
</organism>
<dbReference type="Proteomes" id="UP000447355">
    <property type="component" value="Unassembled WGS sequence"/>
</dbReference>